<dbReference type="EMBL" id="CACVAU010000063">
    <property type="protein sequence ID" value="CAA6821483.1"/>
    <property type="molecule type" value="Genomic_DNA"/>
</dbReference>
<name>A0A6S6TYR1_9BACT</name>
<accession>A0A6S6TYR1</accession>
<reference evidence="2" key="1">
    <citation type="submission" date="2020-01" db="EMBL/GenBank/DDBJ databases">
        <authorList>
            <person name="Meier V. D."/>
            <person name="Meier V D."/>
        </authorList>
    </citation>
    <scope>NUCLEOTIDE SEQUENCE</scope>
    <source>
        <strain evidence="2">HLG_WM_MAG_05</strain>
    </source>
</reference>
<keyword evidence="1" id="KW-0732">Signal</keyword>
<feature type="signal peptide" evidence="1">
    <location>
        <begin position="1"/>
        <end position="23"/>
    </location>
</feature>
<feature type="chain" id="PRO_5028260494" evidence="1">
    <location>
        <begin position="24"/>
        <end position="153"/>
    </location>
</feature>
<evidence type="ECO:0000256" key="1">
    <source>
        <dbReference type="SAM" id="SignalP"/>
    </source>
</evidence>
<proteinExistence type="predicted"/>
<protein>
    <submittedName>
        <fullName evidence="2">Uncharacterized protein</fullName>
    </submittedName>
</protein>
<dbReference type="AlphaFoldDB" id="A0A6S6TYR1"/>
<organism evidence="2">
    <name type="scientific">uncultured Sulfurovum sp</name>
    <dbReference type="NCBI Taxonomy" id="269237"/>
    <lineage>
        <taxon>Bacteria</taxon>
        <taxon>Pseudomonadati</taxon>
        <taxon>Campylobacterota</taxon>
        <taxon>Epsilonproteobacteria</taxon>
        <taxon>Campylobacterales</taxon>
        <taxon>Sulfurovaceae</taxon>
        <taxon>Sulfurovum</taxon>
        <taxon>environmental samples</taxon>
    </lineage>
</organism>
<sequence length="153" mass="17354">MNITKTLLLCLTPLSLYAGSADAIIDCKSGSGRTALSFLDQDIQGQFQGGTFTVDKKKINYQPQYNGETNKHYPYSWMNVNMKEGVYSLVYNDTKGTILKFYALPKTMEKIEKKGFDSYYKFNGIIDSQTTDPRTSKFLNKQIWVGCTMSYAI</sequence>
<evidence type="ECO:0000313" key="2">
    <source>
        <dbReference type="EMBL" id="CAA6821483.1"/>
    </source>
</evidence>
<gene>
    <name evidence="2" type="ORF">HELGO_WM5511</name>
</gene>